<proteinExistence type="predicted"/>
<dbReference type="STRING" id="1802362.A2806_00835"/>
<evidence type="ECO:0000256" key="1">
    <source>
        <dbReference type="ARBA" id="ARBA00022676"/>
    </source>
</evidence>
<evidence type="ECO:0000313" key="3">
    <source>
        <dbReference type="EMBL" id="OHA48168.1"/>
    </source>
</evidence>
<name>A0A1G2PIK9_9BACT</name>
<dbReference type="Proteomes" id="UP000177629">
    <property type="component" value="Unassembled WGS sequence"/>
</dbReference>
<dbReference type="PANTHER" id="PTHR34136">
    <property type="match status" value="1"/>
</dbReference>
<dbReference type="PANTHER" id="PTHR34136:SF1">
    <property type="entry name" value="UDP-N-ACETYL-D-MANNOSAMINURONIC ACID TRANSFERASE"/>
    <property type="match status" value="1"/>
</dbReference>
<dbReference type="AlphaFoldDB" id="A0A1G2PIK9"/>
<dbReference type="GO" id="GO:0016758">
    <property type="term" value="F:hexosyltransferase activity"/>
    <property type="evidence" value="ECO:0007669"/>
    <property type="project" value="TreeGrafter"/>
</dbReference>
<organism evidence="3 4">
    <name type="scientific">Candidatus Terrybacteria bacterium RIFCSPHIGHO2_01_FULL_48_17</name>
    <dbReference type="NCBI Taxonomy" id="1802362"/>
    <lineage>
        <taxon>Bacteria</taxon>
        <taxon>Candidatus Terryibacteriota</taxon>
    </lineage>
</organism>
<accession>A0A1G2PIK9</accession>
<evidence type="ECO:0008006" key="5">
    <source>
        <dbReference type="Google" id="ProtNLM"/>
    </source>
</evidence>
<dbReference type="CDD" id="cd06533">
    <property type="entry name" value="Glyco_transf_WecG_TagA"/>
    <property type="match status" value="1"/>
</dbReference>
<keyword evidence="1" id="KW-0328">Glycosyltransferase</keyword>
<protein>
    <recommendedName>
        <fullName evidence="5">Glycosyltransferase</fullName>
    </recommendedName>
</protein>
<dbReference type="EMBL" id="MHSS01000008">
    <property type="protein sequence ID" value="OHA48168.1"/>
    <property type="molecule type" value="Genomic_DNA"/>
</dbReference>
<dbReference type="InterPro" id="IPR004629">
    <property type="entry name" value="WecG_TagA_CpsF"/>
</dbReference>
<comment type="caution">
    <text evidence="3">The sequence shown here is derived from an EMBL/GenBank/DDBJ whole genome shotgun (WGS) entry which is preliminary data.</text>
</comment>
<dbReference type="Pfam" id="PF03808">
    <property type="entry name" value="Glyco_tran_WecG"/>
    <property type="match status" value="1"/>
</dbReference>
<reference evidence="3 4" key="1">
    <citation type="journal article" date="2016" name="Nat. Commun.">
        <title>Thousands of microbial genomes shed light on interconnected biogeochemical processes in an aquifer system.</title>
        <authorList>
            <person name="Anantharaman K."/>
            <person name="Brown C.T."/>
            <person name="Hug L.A."/>
            <person name="Sharon I."/>
            <person name="Castelle C.J."/>
            <person name="Probst A.J."/>
            <person name="Thomas B.C."/>
            <person name="Singh A."/>
            <person name="Wilkins M.J."/>
            <person name="Karaoz U."/>
            <person name="Brodie E.L."/>
            <person name="Williams K.H."/>
            <person name="Hubbard S.S."/>
            <person name="Banfield J.F."/>
        </authorList>
    </citation>
    <scope>NUCLEOTIDE SEQUENCE [LARGE SCALE GENOMIC DNA]</scope>
</reference>
<sequence>MIKIFDVSISSLSRREVLAQAVDFLHSNTTHFIFTPNAEILLEARKSRAYRDVLNSADLSLPDSIGVVLASKMIGRTLPGRISGVDFALDLITHAAWHGERVVLVGGREGVVQKAAAKLVEKYPGLSIHAEPQNGSLGVKTGGETEEKGLEQEIISRIRHFMPRILLVAFGAPKQEFWIARVAPQLSSLRLAMGIGGAIDYWAGTAVRAPRILRILGLEWLWRLSTQPRRFPRIFRAAIIFPILILRQSIATRLR</sequence>
<keyword evidence="2" id="KW-0808">Transferase</keyword>
<evidence type="ECO:0000313" key="4">
    <source>
        <dbReference type="Proteomes" id="UP000177629"/>
    </source>
</evidence>
<gene>
    <name evidence="3" type="ORF">A2806_00835</name>
</gene>
<evidence type="ECO:0000256" key="2">
    <source>
        <dbReference type="ARBA" id="ARBA00022679"/>
    </source>
</evidence>
<dbReference type="NCBIfam" id="TIGR00696">
    <property type="entry name" value="wecG_tagA_cpsF"/>
    <property type="match status" value="1"/>
</dbReference>